<dbReference type="Pfam" id="PF01068">
    <property type="entry name" value="DNA_ligase_A_M"/>
    <property type="match status" value="1"/>
</dbReference>
<feature type="domain" description="ATP-dependent DNA ligase family profile" evidence="4">
    <location>
        <begin position="109"/>
        <end position="238"/>
    </location>
</feature>
<reference evidence="5 6" key="1">
    <citation type="submission" date="2018-08" db="EMBL/GenBank/DDBJ databases">
        <title>The metabolism and importance of syntrophic acetate oxidation coupled to methane or sulfide production in haloalkaline environments.</title>
        <authorList>
            <person name="Timmers P.H.A."/>
            <person name="Vavourakis C.D."/>
            <person name="Sorokin D.Y."/>
            <person name="Sinninghe Damste J.S."/>
            <person name="Muyzer G."/>
            <person name="Stams A.J.M."/>
            <person name="Plugge C.M."/>
        </authorList>
    </citation>
    <scope>NUCLEOTIDE SEQUENCE [LARGE SCALE GENOMIC DNA]</scope>
    <source>
        <strain evidence="5">MSAO_Bac1</strain>
    </source>
</reference>
<dbReference type="GO" id="GO:0006297">
    <property type="term" value="P:nucleotide-excision repair, DNA gap filling"/>
    <property type="evidence" value="ECO:0007669"/>
    <property type="project" value="TreeGrafter"/>
</dbReference>
<gene>
    <name evidence="5" type="ORF">D5R97_06920</name>
</gene>
<dbReference type="Pfam" id="PF04679">
    <property type="entry name" value="DNA_ligase_A_C"/>
    <property type="match status" value="1"/>
</dbReference>
<accession>A0A424YD13</accession>
<organism evidence="5 6">
    <name type="scientific">Candidatus Syntrophonatronum acetioxidans</name>
    <dbReference type="NCBI Taxonomy" id="1795816"/>
    <lineage>
        <taxon>Bacteria</taxon>
        <taxon>Bacillati</taxon>
        <taxon>Bacillota</taxon>
        <taxon>Clostridia</taxon>
        <taxon>Eubacteriales</taxon>
        <taxon>Syntrophomonadaceae</taxon>
        <taxon>Candidatus Syntrophonatronum</taxon>
    </lineage>
</organism>
<evidence type="ECO:0000256" key="1">
    <source>
        <dbReference type="ARBA" id="ARBA00012727"/>
    </source>
</evidence>
<dbReference type="InterPro" id="IPR012309">
    <property type="entry name" value="DNA_ligase_ATP-dep_C"/>
</dbReference>
<dbReference type="GO" id="GO:0006310">
    <property type="term" value="P:DNA recombination"/>
    <property type="evidence" value="ECO:0007669"/>
    <property type="project" value="InterPro"/>
</dbReference>
<dbReference type="SUPFAM" id="SSF56091">
    <property type="entry name" value="DNA ligase/mRNA capping enzyme, catalytic domain"/>
    <property type="match status" value="1"/>
</dbReference>
<evidence type="ECO:0000313" key="5">
    <source>
        <dbReference type="EMBL" id="RQD75044.1"/>
    </source>
</evidence>
<keyword evidence="2 5" id="KW-0436">Ligase</keyword>
<dbReference type="InterPro" id="IPR029710">
    <property type="entry name" value="LIG4"/>
</dbReference>
<dbReference type="EC" id="6.5.1.1" evidence="1"/>
<evidence type="ECO:0000256" key="2">
    <source>
        <dbReference type="ARBA" id="ARBA00022598"/>
    </source>
</evidence>
<dbReference type="Proteomes" id="UP000285138">
    <property type="component" value="Unassembled WGS sequence"/>
</dbReference>
<evidence type="ECO:0000259" key="4">
    <source>
        <dbReference type="PROSITE" id="PS50160"/>
    </source>
</evidence>
<dbReference type="InterPro" id="IPR012310">
    <property type="entry name" value="DNA_ligase_ATP-dep_cent"/>
</dbReference>
<dbReference type="PROSITE" id="PS50160">
    <property type="entry name" value="DNA_LIGASE_A3"/>
    <property type="match status" value="1"/>
</dbReference>
<proteinExistence type="predicted"/>
<dbReference type="PANTHER" id="PTHR45997">
    <property type="entry name" value="DNA LIGASE 4"/>
    <property type="match status" value="1"/>
</dbReference>
<sequence length="314" mass="36814">MERDFFQEPLLPMEPFNLRELPPDEGLSFQVKWDGVRILSFVKGSQVRLQNKKLRDRTLQYPELTRLPFLLNFSEGLLDGEMTFLLDNRPRFPAILKRDLALKDLSINYLRKKFPVTYFVFDILFCDGESLLPYPFWKRQEILKEKVREEEFVRIVDNHKEGKRLMERVKRDNLEGVVAKEERSPYLPGKKGGTWWKIKVRKRQLCTIGGFILKKKGLSSLLLGAYQEKDLLYLGRVGTGLKEEEWEMLKGYLQGRTITFSPFINPPSPGKGLFWVEPFLALWVEFSEWTQELKMRAPSIKGFSPSSPRECILS</sequence>
<name>A0A424YD13_9FIRM</name>
<dbReference type="AlphaFoldDB" id="A0A424YD13"/>
<evidence type="ECO:0000256" key="3">
    <source>
        <dbReference type="ARBA" id="ARBA00034003"/>
    </source>
</evidence>
<comment type="caution">
    <text evidence="5">The sequence shown here is derived from an EMBL/GenBank/DDBJ whole genome shotgun (WGS) entry which is preliminary data.</text>
</comment>
<evidence type="ECO:0000313" key="6">
    <source>
        <dbReference type="Proteomes" id="UP000285138"/>
    </source>
</evidence>
<comment type="catalytic activity">
    <reaction evidence="3">
        <text>ATP + (deoxyribonucleotide)n-3'-hydroxyl + 5'-phospho-(deoxyribonucleotide)m = (deoxyribonucleotide)n+m + AMP + diphosphate.</text>
        <dbReference type="EC" id="6.5.1.1"/>
    </reaction>
</comment>
<dbReference type="GO" id="GO:0003677">
    <property type="term" value="F:DNA binding"/>
    <property type="evidence" value="ECO:0007669"/>
    <property type="project" value="InterPro"/>
</dbReference>
<dbReference type="Gene3D" id="2.40.50.140">
    <property type="entry name" value="Nucleic acid-binding proteins"/>
    <property type="match status" value="1"/>
</dbReference>
<dbReference type="PANTHER" id="PTHR45997:SF1">
    <property type="entry name" value="DNA LIGASE 4"/>
    <property type="match status" value="1"/>
</dbReference>
<protein>
    <recommendedName>
        <fullName evidence="1">DNA ligase (ATP)</fullName>
        <ecNumber evidence="1">6.5.1.1</ecNumber>
    </recommendedName>
</protein>
<dbReference type="SUPFAM" id="SSF50249">
    <property type="entry name" value="Nucleic acid-binding proteins"/>
    <property type="match status" value="1"/>
</dbReference>
<dbReference type="InterPro" id="IPR012340">
    <property type="entry name" value="NA-bd_OB-fold"/>
</dbReference>
<dbReference type="Gene3D" id="3.30.470.30">
    <property type="entry name" value="DNA ligase/mRNA capping enzyme"/>
    <property type="match status" value="1"/>
</dbReference>
<dbReference type="GO" id="GO:0005524">
    <property type="term" value="F:ATP binding"/>
    <property type="evidence" value="ECO:0007669"/>
    <property type="project" value="InterPro"/>
</dbReference>
<dbReference type="EMBL" id="QZAA01000173">
    <property type="protein sequence ID" value="RQD75044.1"/>
    <property type="molecule type" value="Genomic_DNA"/>
</dbReference>
<dbReference type="GO" id="GO:0003910">
    <property type="term" value="F:DNA ligase (ATP) activity"/>
    <property type="evidence" value="ECO:0007669"/>
    <property type="project" value="UniProtKB-EC"/>
</dbReference>
<dbReference type="GO" id="GO:0006303">
    <property type="term" value="P:double-strand break repair via nonhomologous end joining"/>
    <property type="evidence" value="ECO:0007669"/>
    <property type="project" value="TreeGrafter"/>
</dbReference>
<dbReference type="CDD" id="cd07971">
    <property type="entry name" value="OBF_DNA_ligase_LigD"/>
    <property type="match status" value="1"/>
</dbReference>
<dbReference type="Gene3D" id="3.30.1490.70">
    <property type="match status" value="1"/>
</dbReference>